<dbReference type="Proteomes" id="UP001153148">
    <property type="component" value="Unassembled WGS sequence"/>
</dbReference>
<protein>
    <recommendedName>
        <fullName evidence="1">CCR4-NOT transcription complex subunit 10</fullName>
    </recommendedName>
</protein>
<accession>A0ABN7NS43</accession>
<gene>
    <name evidence="2" type="ORF">TPAB3V08_LOCUS4164</name>
</gene>
<keyword evidence="1" id="KW-0805">Transcription regulation</keyword>
<dbReference type="EMBL" id="CAJPIN010004985">
    <property type="protein sequence ID" value="CAG2057185.1"/>
    <property type="molecule type" value="Genomic_DNA"/>
</dbReference>
<evidence type="ECO:0000313" key="3">
    <source>
        <dbReference type="Proteomes" id="UP001153148"/>
    </source>
</evidence>
<comment type="caution">
    <text evidence="2">The sequence shown here is derived from an EMBL/GenBank/DDBJ whole genome shotgun (WGS) entry which is preliminary data.</text>
</comment>
<dbReference type="InterPro" id="IPR039740">
    <property type="entry name" value="CNOT10"/>
</dbReference>
<keyword evidence="1" id="KW-0804">Transcription</keyword>
<keyword evidence="1" id="KW-0963">Cytoplasm</keyword>
<keyword evidence="1" id="KW-0539">Nucleus</keyword>
<organism evidence="2 3">
    <name type="scientific">Timema podura</name>
    <name type="common">Walking stick</name>
    <dbReference type="NCBI Taxonomy" id="61482"/>
    <lineage>
        <taxon>Eukaryota</taxon>
        <taxon>Metazoa</taxon>
        <taxon>Ecdysozoa</taxon>
        <taxon>Arthropoda</taxon>
        <taxon>Hexapoda</taxon>
        <taxon>Insecta</taxon>
        <taxon>Pterygota</taxon>
        <taxon>Neoptera</taxon>
        <taxon>Polyneoptera</taxon>
        <taxon>Phasmatodea</taxon>
        <taxon>Timematodea</taxon>
        <taxon>Timematoidea</taxon>
        <taxon>Timematidae</taxon>
        <taxon>Timema</taxon>
    </lineage>
</organism>
<comment type="subcellular location">
    <subcellularLocation>
        <location evidence="1">Cytoplasm</location>
    </subcellularLocation>
    <subcellularLocation>
        <location evidence="1">Nucleus</location>
    </subcellularLocation>
</comment>
<evidence type="ECO:0000313" key="2">
    <source>
        <dbReference type="EMBL" id="CAG2057185.1"/>
    </source>
</evidence>
<reference evidence="2" key="1">
    <citation type="submission" date="2021-03" db="EMBL/GenBank/DDBJ databases">
        <authorList>
            <person name="Tran Van P."/>
        </authorList>
    </citation>
    <scope>NUCLEOTIDE SEQUENCE</scope>
</reference>
<dbReference type="PANTHER" id="PTHR12979:SF5">
    <property type="entry name" value="CCR4-NOT TRANSCRIPTION COMPLEX SUBUNIT 10"/>
    <property type="match status" value="1"/>
</dbReference>
<dbReference type="PANTHER" id="PTHR12979">
    <property type="entry name" value="CCR4-NOT TRANSCRIPTION COMPLEX SUBUNIT 10"/>
    <property type="match status" value="1"/>
</dbReference>
<keyword evidence="1" id="KW-0810">Translation regulation</keyword>
<feature type="non-terminal residue" evidence="2">
    <location>
        <position position="1"/>
    </location>
</feature>
<proteinExistence type="inferred from homology"/>
<evidence type="ECO:0000256" key="1">
    <source>
        <dbReference type="RuleBase" id="RU367083"/>
    </source>
</evidence>
<comment type="function">
    <text evidence="1">Component of the CCR4-NOT complex which is one of the major cellular mRNA deadenylases and is linked to various cellular processes including bulk mRNA degradation, miRNA-mediated repression, translational repression during translational initiation and general transcription regulation.</text>
</comment>
<keyword evidence="1" id="KW-0943">RNA-mediated gene silencing</keyword>
<comment type="similarity">
    <text evidence="1">Belongs to the CNOT10 family.</text>
</comment>
<keyword evidence="3" id="KW-1185">Reference proteome</keyword>
<sequence>WFPHSLPTARAVLQYNLAVAFAIRGELEKAGDTLKQVWLSKNVSCDIPVHVIMLALYIELQLGHADTSRSIIKQHAPQYRCSAAFSIASLTALLRLPGTQAGEQHKNSLSWW</sequence>
<name>A0ABN7NS43_TIMPD</name>